<proteinExistence type="predicted"/>
<reference evidence="1 2" key="1">
    <citation type="submission" date="2016-06" db="EMBL/GenBank/DDBJ databases">
        <title>Evolution of pathogenesis and genome organization in the Tremellales.</title>
        <authorList>
            <person name="Cuomo C."/>
            <person name="Litvintseva A."/>
            <person name="Heitman J."/>
            <person name="Chen Y."/>
            <person name="Sun S."/>
            <person name="Springer D."/>
            <person name="Dromer F."/>
            <person name="Young S."/>
            <person name="Zeng Q."/>
            <person name="Chapman S."/>
            <person name="Gujja S."/>
            <person name="Saif S."/>
            <person name="Birren B."/>
        </authorList>
    </citation>
    <scope>NUCLEOTIDE SEQUENCE [LARGE SCALE GENOMIC DNA]</scope>
    <source>
        <strain evidence="1 2">ATCC 28783</strain>
    </source>
</reference>
<organism evidence="1 2">
    <name type="scientific">Tremella mesenterica</name>
    <name type="common">Jelly fungus</name>
    <dbReference type="NCBI Taxonomy" id="5217"/>
    <lineage>
        <taxon>Eukaryota</taxon>
        <taxon>Fungi</taxon>
        <taxon>Dikarya</taxon>
        <taxon>Basidiomycota</taxon>
        <taxon>Agaricomycotina</taxon>
        <taxon>Tremellomycetes</taxon>
        <taxon>Tremellales</taxon>
        <taxon>Tremellaceae</taxon>
        <taxon>Tremella</taxon>
    </lineage>
</organism>
<protein>
    <submittedName>
        <fullName evidence="1">Uncharacterized protein</fullName>
    </submittedName>
</protein>
<sequence>MPLLAPYTIDPDSTTFPDITRTLSHLSNWNPTNTFFGSQVNQFLITRETLAQDCRAVYGVLPWSYVATDDPEQEFRWRQIELQSQLTNGQQLTQPESHQLEAIDTLMPRMSELRHATTTALDITVVRRTDIGTTLDCVNSIHLIPPPTYQSLQSNEWRFTSDLERAQRTIYHTDPWKTFLNDQKALRVIMNDQLEKPELSGGISLLSEAVNRVSMSARDVVDKWNDGEGEFPDEEENTMSEAIDGLTEIFPNLGGITQGDLAVTAVEQLLPNRPTVDEPRLTSRF</sequence>
<dbReference type="VEuPathDB" id="FungiDB:TREMEDRAFT_60734"/>
<accession>A0A4Q1BNG8</accession>
<dbReference type="AlphaFoldDB" id="A0A4Q1BNG8"/>
<dbReference type="Proteomes" id="UP000289152">
    <property type="component" value="Unassembled WGS sequence"/>
</dbReference>
<name>A0A4Q1BNG8_TREME</name>
<keyword evidence="2" id="KW-1185">Reference proteome</keyword>
<gene>
    <name evidence="1" type="ORF">M231_03244</name>
</gene>
<evidence type="ECO:0000313" key="2">
    <source>
        <dbReference type="Proteomes" id="UP000289152"/>
    </source>
</evidence>
<comment type="caution">
    <text evidence="1">The sequence shown here is derived from an EMBL/GenBank/DDBJ whole genome shotgun (WGS) entry which is preliminary data.</text>
</comment>
<dbReference type="InParanoid" id="A0A4Q1BNG8"/>
<evidence type="ECO:0000313" key="1">
    <source>
        <dbReference type="EMBL" id="RXK39411.1"/>
    </source>
</evidence>
<dbReference type="EMBL" id="SDIL01000031">
    <property type="protein sequence ID" value="RXK39411.1"/>
    <property type="molecule type" value="Genomic_DNA"/>
</dbReference>